<evidence type="ECO:0000313" key="2">
    <source>
        <dbReference type="Proteomes" id="UP000464314"/>
    </source>
</evidence>
<name>A0A6P1TS71_9FIRM</name>
<protein>
    <submittedName>
        <fullName evidence="1">CsbD family protein</fullName>
    </submittedName>
</protein>
<sequence>MDKIENGKDKVLGKMKETAGKWMDDEDLEFQGKVQGMKAAIGEKADDMKDAVLGKTNDLLDKVNVVIEDKKKK</sequence>
<dbReference type="KEGG" id="anr:Ana3638_16290"/>
<dbReference type="AlphaFoldDB" id="A0A6P1TS71"/>
<dbReference type="InterPro" id="IPR036629">
    <property type="entry name" value="YjbJ_sf"/>
</dbReference>
<organism evidence="1 2">
    <name type="scientific">Anaerocolumna sedimenticola</name>
    <dbReference type="NCBI Taxonomy" id="2696063"/>
    <lineage>
        <taxon>Bacteria</taxon>
        <taxon>Bacillati</taxon>
        <taxon>Bacillota</taxon>
        <taxon>Clostridia</taxon>
        <taxon>Lachnospirales</taxon>
        <taxon>Lachnospiraceae</taxon>
        <taxon>Anaerocolumna</taxon>
    </lineage>
</organism>
<accession>A0A6P1TS71</accession>
<gene>
    <name evidence="1" type="ORF">Ana3638_16290</name>
</gene>
<evidence type="ECO:0000313" key="1">
    <source>
        <dbReference type="EMBL" id="QHQ63784.1"/>
    </source>
</evidence>
<keyword evidence="2" id="KW-1185">Reference proteome</keyword>
<reference evidence="1 2" key="1">
    <citation type="submission" date="2020-01" db="EMBL/GenBank/DDBJ databases">
        <title>Genome analysis of Anaerocolumna sp. CBA3638.</title>
        <authorList>
            <person name="Kim J."/>
            <person name="Roh S.W."/>
        </authorList>
    </citation>
    <scope>NUCLEOTIDE SEQUENCE [LARGE SCALE GENOMIC DNA]</scope>
    <source>
        <strain evidence="1 2">CBA3638</strain>
    </source>
</reference>
<dbReference type="EMBL" id="CP048000">
    <property type="protein sequence ID" value="QHQ63784.1"/>
    <property type="molecule type" value="Genomic_DNA"/>
</dbReference>
<proteinExistence type="predicted"/>
<dbReference type="SUPFAM" id="SSF69047">
    <property type="entry name" value="Hypothetical protein YjbJ"/>
    <property type="match status" value="1"/>
</dbReference>
<dbReference type="Proteomes" id="UP000464314">
    <property type="component" value="Chromosome"/>
</dbReference>